<comment type="caution">
    <text evidence="1">The sequence shown here is derived from an EMBL/GenBank/DDBJ whole genome shotgun (WGS) entry which is preliminary data.</text>
</comment>
<dbReference type="Pfam" id="PF02597">
    <property type="entry name" value="ThiS"/>
    <property type="match status" value="1"/>
</dbReference>
<organism evidence="1 2">
    <name type="scientific">Flavobacterium aquariorum</name>
    <dbReference type="NCBI Taxonomy" id="2217670"/>
    <lineage>
        <taxon>Bacteria</taxon>
        <taxon>Pseudomonadati</taxon>
        <taxon>Bacteroidota</taxon>
        <taxon>Flavobacteriia</taxon>
        <taxon>Flavobacteriales</taxon>
        <taxon>Flavobacteriaceae</taxon>
        <taxon>Flavobacterium</taxon>
    </lineage>
</organism>
<sequence>MEQSSAKYKYTGRISKFNQMTITLKYFGLLADITQLKEEQFTFDEDTISVSALKSKIESSYQNMHNTSYTIAVNQTMSDLQTKIKDKDVIAFLPPFAGG</sequence>
<dbReference type="EMBL" id="QKXH01000012">
    <property type="protein sequence ID" value="PZX92226.1"/>
    <property type="molecule type" value="Genomic_DNA"/>
</dbReference>
<dbReference type="Proteomes" id="UP000249177">
    <property type="component" value="Unassembled WGS sequence"/>
</dbReference>
<accession>A0A2W7TSB2</accession>
<dbReference type="InterPro" id="IPR003749">
    <property type="entry name" value="ThiS/MoaD-like"/>
</dbReference>
<keyword evidence="2" id="KW-1185">Reference proteome</keyword>
<gene>
    <name evidence="1" type="ORF">DOS84_16965</name>
</gene>
<dbReference type="InterPro" id="IPR012675">
    <property type="entry name" value="Beta-grasp_dom_sf"/>
</dbReference>
<evidence type="ECO:0000313" key="1">
    <source>
        <dbReference type="EMBL" id="PZX92226.1"/>
    </source>
</evidence>
<dbReference type="AlphaFoldDB" id="A0A2W7TSB2"/>
<proteinExistence type="predicted"/>
<dbReference type="CDD" id="cd00754">
    <property type="entry name" value="Ubl_MoaD"/>
    <property type="match status" value="1"/>
</dbReference>
<name>A0A2W7TSB2_9FLAO</name>
<protein>
    <submittedName>
        <fullName evidence="1">MoaD/ThiS family protein</fullName>
    </submittedName>
</protein>
<evidence type="ECO:0000313" key="2">
    <source>
        <dbReference type="Proteomes" id="UP000249177"/>
    </source>
</evidence>
<dbReference type="SUPFAM" id="SSF54285">
    <property type="entry name" value="MoaD/ThiS"/>
    <property type="match status" value="1"/>
</dbReference>
<dbReference type="OrthoDB" id="1191081at2"/>
<dbReference type="Gene3D" id="3.10.20.30">
    <property type="match status" value="1"/>
</dbReference>
<dbReference type="InterPro" id="IPR016155">
    <property type="entry name" value="Mopterin_synth/thiamin_S_b"/>
</dbReference>
<reference evidence="1 2" key="1">
    <citation type="submission" date="2018-06" db="EMBL/GenBank/DDBJ databases">
        <title>Flavobacterium sp IMCC34762, genome.</title>
        <authorList>
            <person name="Joung Y."/>
            <person name="Cho J."/>
            <person name="Song J."/>
        </authorList>
    </citation>
    <scope>NUCLEOTIDE SEQUENCE [LARGE SCALE GENOMIC DNA]</scope>
    <source>
        <strain evidence="1 2">IMCC34762</strain>
    </source>
</reference>